<dbReference type="Proteomes" id="UP001363622">
    <property type="component" value="Unassembled WGS sequence"/>
</dbReference>
<protein>
    <submittedName>
        <fullName evidence="1">Uncharacterized protein</fullName>
    </submittedName>
</protein>
<comment type="caution">
    <text evidence="1">The sequence shown here is derived from an EMBL/GenBank/DDBJ whole genome shotgun (WGS) entry which is preliminary data.</text>
</comment>
<dbReference type="EMBL" id="JBBPHU010000003">
    <property type="protein sequence ID" value="KAK7520440.1"/>
    <property type="molecule type" value="Genomic_DNA"/>
</dbReference>
<reference evidence="1 2" key="1">
    <citation type="submission" date="2024-04" db="EMBL/GenBank/DDBJ databases">
        <title>Phyllosticta paracitricarpa is synonymous to the EU quarantine fungus P. citricarpa based on phylogenomic analyses.</title>
        <authorList>
            <consortium name="Lawrence Berkeley National Laboratory"/>
            <person name="Van Ingen-Buijs V.A."/>
            <person name="Van Westerhoven A.C."/>
            <person name="Haridas S."/>
            <person name="Skiadas P."/>
            <person name="Martin F."/>
            <person name="Groenewald J.Z."/>
            <person name="Crous P.W."/>
            <person name="Seidl M.F."/>
        </authorList>
    </citation>
    <scope>NUCLEOTIDE SEQUENCE [LARGE SCALE GENOMIC DNA]</scope>
    <source>
        <strain evidence="1 2">CBS 123371</strain>
    </source>
</reference>
<name>A0ABR1KSE1_9PEZI</name>
<evidence type="ECO:0000313" key="2">
    <source>
        <dbReference type="Proteomes" id="UP001363622"/>
    </source>
</evidence>
<proteinExistence type="predicted"/>
<evidence type="ECO:0000313" key="1">
    <source>
        <dbReference type="EMBL" id="KAK7520440.1"/>
    </source>
</evidence>
<sequence length="220" mass="24506">MYSCKGNPKDQQPSSRISSALHFHLDPAASVTSTGTCLNTFAHARLQLNHKTHSLTIKTQLLLSLAMRCLIRQHRVYNAETRLRHEINAYVCVQHLLSAPSRPHHPCPVRCVTWCLPSAPAIHPSCGSHDGPSEPTKQLMWPRQQTRPPASSSVFCPVVGQDESNERRFSGTRRLPAEAVRSLLLLHHTTHFCSGIVACGSSLDRRASMHTACRRTVREV</sequence>
<accession>A0ABR1KSE1</accession>
<organism evidence="1 2">
    <name type="scientific">Phyllosticta citriasiana</name>
    <dbReference type="NCBI Taxonomy" id="595635"/>
    <lineage>
        <taxon>Eukaryota</taxon>
        <taxon>Fungi</taxon>
        <taxon>Dikarya</taxon>
        <taxon>Ascomycota</taxon>
        <taxon>Pezizomycotina</taxon>
        <taxon>Dothideomycetes</taxon>
        <taxon>Dothideomycetes incertae sedis</taxon>
        <taxon>Botryosphaeriales</taxon>
        <taxon>Phyllostictaceae</taxon>
        <taxon>Phyllosticta</taxon>
    </lineage>
</organism>
<gene>
    <name evidence="1" type="ORF">IWZ03DRAFT_138455</name>
</gene>
<keyword evidence="2" id="KW-1185">Reference proteome</keyword>